<evidence type="ECO:0008006" key="3">
    <source>
        <dbReference type="Google" id="ProtNLM"/>
    </source>
</evidence>
<dbReference type="OrthoDB" id="5193962at2"/>
<evidence type="ECO:0000313" key="1">
    <source>
        <dbReference type="EMBL" id="TQL76143.1"/>
    </source>
</evidence>
<keyword evidence="2" id="KW-1185">Reference proteome</keyword>
<comment type="caution">
    <text evidence="1">The sequence shown here is derived from an EMBL/GenBank/DDBJ whole genome shotgun (WGS) entry which is preliminary data.</text>
</comment>
<dbReference type="AlphaFoldDB" id="A0A543AU76"/>
<dbReference type="InterPro" id="IPR036689">
    <property type="entry name" value="ESAT-6-like_sf"/>
</dbReference>
<dbReference type="Proteomes" id="UP000317043">
    <property type="component" value="Unassembled WGS sequence"/>
</dbReference>
<sequence length="108" mass="11242">MAEADLSVLQDGAQKALTGGEDIAAAAGQMFNELVAMNTDLVGKGGAAFARVQSTIQEHLNTIDRTMNEVGNAIITSSLNFDQSDDDNAVSIESSLGDDNVALLTQGR</sequence>
<gene>
    <name evidence="1" type="ORF">FB566_1664</name>
</gene>
<dbReference type="Gene3D" id="1.10.287.1060">
    <property type="entry name" value="ESAT-6-like"/>
    <property type="match status" value="1"/>
</dbReference>
<protein>
    <recommendedName>
        <fullName evidence="3">WXG100 family type VII secretion target</fullName>
    </recommendedName>
</protein>
<dbReference type="InParanoid" id="A0A543AU76"/>
<organism evidence="1 2">
    <name type="scientific">Stackebrandtia endophytica</name>
    <dbReference type="NCBI Taxonomy" id="1496996"/>
    <lineage>
        <taxon>Bacteria</taxon>
        <taxon>Bacillati</taxon>
        <taxon>Actinomycetota</taxon>
        <taxon>Actinomycetes</taxon>
        <taxon>Glycomycetales</taxon>
        <taxon>Glycomycetaceae</taxon>
        <taxon>Stackebrandtia</taxon>
    </lineage>
</organism>
<reference evidence="1 2" key="1">
    <citation type="submission" date="2019-06" db="EMBL/GenBank/DDBJ databases">
        <title>Sequencing the genomes of 1000 actinobacteria strains.</title>
        <authorList>
            <person name="Klenk H.-P."/>
        </authorList>
    </citation>
    <scope>NUCLEOTIDE SEQUENCE [LARGE SCALE GENOMIC DNA]</scope>
    <source>
        <strain evidence="1 2">DSM 45928</strain>
    </source>
</reference>
<dbReference type="SUPFAM" id="SSF140453">
    <property type="entry name" value="EsxAB dimer-like"/>
    <property type="match status" value="1"/>
</dbReference>
<dbReference type="RefSeq" id="WP_142037102.1">
    <property type="nucleotide sequence ID" value="NZ_JBHTGS010000001.1"/>
</dbReference>
<evidence type="ECO:0000313" key="2">
    <source>
        <dbReference type="Proteomes" id="UP000317043"/>
    </source>
</evidence>
<dbReference type="EMBL" id="VFOW01000001">
    <property type="protein sequence ID" value="TQL76143.1"/>
    <property type="molecule type" value="Genomic_DNA"/>
</dbReference>
<proteinExistence type="predicted"/>
<name>A0A543AU76_9ACTN</name>
<accession>A0A543AU76</accession>